<name>A0AAD6VLD1_9AGAR</name>
<evidence type="ECO:0000313" key="3">
    <source>
        <dbReference type="Proteomes" id="UP001219525"/>
    </source>
</evidence>
<sequence>MPSSASAASASARRTHSRRQSTCLASKLECALRAQLRAQKQPRIPLATTYDAYSNVALVAAPPTTRLALPCTLQRPALREVDMASLADAYPTLAGVPAQYIRDRLPGSCATMRAALAAVRPISSLPKSSLPKEVQIFINAAVAAACPTHMLAVYGDVPFGQKRPVSLFPIHDLVFRTHCAALPALPPSLSAGSSSAHATLPVISLRLPSPETFALLHAYLYTHNLAVLAPPCDGDLLQLVAHAHKIHGLWRNACALGVVDERLYDAVEEAWARTLGAMEACS</sequence>
<dbReference type="EMBL" id="JARJCW010000015">
    <property type="protein sequence ID" value="KAJ7216469.1"/>
    <property type="molecule type" value="Genomic_DNA"/>
</dbReference>
<dbReference type="AlphaFoldDB" id="A0AAD6VLD1"/>
<organism evidence="2 3">
    <name type="scientific">Mycena pura</name>
    <dbReference type="NCBI Taxonomy" id="153505"/>
    <lineage>
        <taxon>Eukaryota</taxon>
        <taxon>Fungi</taxon>
        <taxon>Dikarya</taxon>
        <taxon>Basidiomycota</taxon>
        <taxon>Agaricomycotina</taxon>
        <taxon>Agaricomycetes</taxon>
        <taxon>Agaricomycetidae</taxon>
        <taxon>Agaricales</taxon>
        <taxon>Marasmiineae</taxon>
        <taxon>Mycenaceae</taxon>
        <taxon>Mycena</taxon>
    </lineage>
</organism>
<feature type="region of interest" description="Disordered" evidence="1">
    <location>
        <begin position="1"/>
        <end position="20"/>
    </location>
</feature>
<accession>A0AAD6VLD1</accession>
<gene>
    <name evidence="2" type="ORF">GGX14DRAFT_604842</name>
</gene>
<feature type="compositionally biased region" description="Low complexity" evidence="1">
    <location>
        <begin position="1"/>
        <end position="12"/>
    </location>
</feature>
<comment type="caution">
    <text evidence="2">The sequence shown here is derived from an EMBL/GenBank/DDBJ whole genome shotgun (WGS) entry which is preliminary data.</text>
</comment>
<evidence type="ECO:0000313" key="2">
    <source>
        <dbReference type="EMBL" id="KAJ7216469.1"/>
    </source>
</evidence>
<proteinExistence type="predicted"/>
<keyword evidence="3" id="KW-1185">Reference proteome</keyword>
<evidence type="ECO:0000256" key="1">
    <source>
        <dbReference type="SAM" id="MobiDB-lite"/>
    </source>
</evidence>
<dbReference type="Proteomes" id="UP001219525">
    <property type="component" value="Unassembled WGS sequence"/>
</dbReference>
<protein>
    <submittedName>
        <fullName evidence="2">Uncharacterized protein</fullName>
    </submittedName>
</protein>
<reference evidence="2" key="1">
    <citation type="submission" date="2023-03" db="EMBL/GenBank/DDBJ databases">
        <title>Massive genome expansion in bonnet fungi (Mycena s.s.) driven by repeated elements and novel gene families across ecological guilds.</title>
        <authorList>
            <consortium name="Lawrence Berkeley National Laboratory"/>
            <person name="Harder C.B."/>
            <person name="Miyauchi S."/>
            <person name="Viragh M."/>
            <person name="Kuo A."/>
            <person name="Thoen E."/>
            <person name="Andreopoulos B."/>
            <person name="Lu D."/>
            <person name="Skrede I."/>
            <person name="Drula E."/>
            <person name="Henrissat B."/>
            <person name="Morin E."/>
            <person name="Kohler A."/>
            <person name="Barry K."/>
            <person name="LaButti K."/>
            <person name="Morin E."/>
            <person name="Salamov A."/>
            <person name="Lipzen A."/>
            <person name="Mereny Z."/>
            <person name="Hegedus B."/>
            <person name="Baldrian P."/>
            <person name="Stursova M."/>
            <person name="Weitz H."/>
            <person name="Taylor A."/>
            <person name="Grigoriev I.V."/>
            <person name="Nagy L.G."/>
            <person name="Martin F."/>
            <person name="Kauserud H."/>
        </authorList>
    </citation>
    <scope>NUCLEOTIDE SEQUENCE</scope>
    <source>
        <strain evidence="2">9144</strain>
    </source>
</reference>